<dbReference type="SUPFAM" id="SSF48179">
    <property type="entry name" value="6-phosphogluconate dehydrogenase C-terminal domain-like"/>
    <property type="match status" value="1"/>
</dbReference>
<evidence type="ECO:0000256" key="8">
    <source>
        <dbReference type="SAM" id="MobiDB-lite"/>
    </source>
</evidence>
<evidence type="ECO:0000256" key="1">
    <source>
        <dbReference type="ARBA" id="ARBA00004286"/>
    </source>
</evidence>
<dbReference type="GO" id="GO:0051287">
    <property type="term" value="F:NAD binding"/>
    <property type="evidence" value="ECO:0007669"/>
    <property type="project" value="InterPro"/>
</dbReference>
<dbReference type="GO" id="GO:0003677">
    <property type="term" value="F:DNA binding"/>
    <property type="evidence" value="ECO:0007669"/>
    <property type="project" value="TreeGrafter"/>
</dbReference>
<dbReference type="InterPro" id="IPR013328">
    <property type="entry name" value="6PGD_dom2"/>
</dbReference>
<organism evidence="10 11">
    <name type="scientific">Petromyzon marinus</name>
    <name type="common">Sea lamprey</name>
    <dbReference type="NCBI Taxonomy" id="7757"/>
    <lineage>
        <taxon>Eukaryota</taxon>
        <taxon>Metazoa</taxon>
        <taxon>Chordata</taxon>
        <taxon>Craniata</taxon>
        <taxon>Vertebrata</taxon>
        <taxon>Cyclostomata</taxon>
        <taxon>Hyperoartia</taxon>
        <taxon>Petromyzontiformes</taxon>
        <taxon>Petromyzontidae</taxon>
        <taxon>Petromyzon</taxon>
    </lineage>
</organism>
<keyword evidence="10" id="KW-1185">Reference proteome</keyword>
<feature type="compositionally biased region" description="Polar residues" evidence="8">
    <location>
        <begin position="235"/>
        <end position="247"/>
    </location>
</feature>
<dbReference type="InterPro" id="IPR008927">
    <property type="entry name" value="6-PGluconate_DH-like_C_sf"/>
</dbReference>
<dbReference type="GO" id="GO:0000785">
    <property type="term" value="C:chromatin"/>
    <property type="evidence" value="ECO:0007669"/>
    <property type="project" value="TreeGrafter"/>
</dbReference>
<dbReference type="KEGG" id="pmrn:116951549"/>
<dbReference type="PANTHER" id="PTHR43580">
    <property type="entry name" value="OXIDOREDUCTASE GLYR1-RELATED"/>
    <property type="match status" value="1"/>
</dbReference>
<dbReference type="InterPro" id="IPR036291">
    <property type="entry name" value="NAD(P)-bd_dom_sf"/>
</dbReference>
<dbReference type="GO" id="GO:0140673">
    <property type="term" value="P:transcription elongation-coupled chromatin remodeling"/>
    <property type="evidence" value="ECO:0007669"/>
    <property type="project" value="TreeGrafter"/>
</dbReference>
<evidence type="ECO:0000256" key="4">
    <source>
        <dbReference type="ARBA" id="ARBA00030287"/>
    </source>
</evidence>
<dbReference type="FunFam" id="3.40.50.720:FF:000058">
    <property type="entry name" value="Putative oxidoreductase GLYR1 homolog"/>
    <property type="match status" value="1"/>
</dbReference>
<dbReference type="PROSITE" id="PS50812">
    <property type="entry name" value="PWWP"/>
    <property type="match status" value="1"/>
</dbReference>
<dbReference type="CDD" id="cd05836">
    <property type="entry name" value="PWWP_GLYR1"/>
    <property type="match status" value="1"/>
</dbReference>
<dbReference type="Gene3D" id="3.40.50.720">
    <property type="entry name" value="NAD(P)-binding Rossmann-like Domain"/>
    <property type="match status" value="1"/>
</dbReference>
<dbReference type="InterPro" id="IPR002204">
    <property type="entry name" value="3-OH-isobutyrate_DH-rel_CS"/>
</dbReference>
<feature type="compositionally biased region" description="Basic and acidic residues" evidence="8">
    <location>
        <begin position="100"/>
        <end position="115"/>
    </location>
</feature>
<comment type="subcellular location">
    <subcellularLocation>
        <location evidence="1">Chromosome</location>
    </subcellularLocation>
</comment>
<dbReference type="InterPro" id="IPR051265">
    <property type="entry name" value="HIBADH-related_NP60_sf"/>
</dbReference>
<accession>A0AAJ7X9G2</accession>
<dbReference type="Gene3D" id="1.10.1040.10">
    <property type="entry name" value="N-(1-d-carboxylethyl)-l-norvaline Dehydrogenase, domain 2"/>
    <property type="match status" value="1"/>
</dbReference>
<sequence>MAAHFKIGELVWGKMGKYPPWPGKIVKPPKDMKKPKGKPCYFVKFFGTEDHAWIKVDQLKPFQPHKEDMVKANKSKRFLQALDAVEEFINKKKAAASGETAKRGKKEEQKEDKNVTPKKSPAGKKVPEALTTTAIGPAAIIKRTHVKDDPHFRHFLLSQSDKQPSGSASSFHAAPPPSTLQAACAVSALQAVQSPSSLQVVGSPSLTEAPATEVGVSLLQCAGDASNPQPPPLNGGSSETSSETPQLGGSAVEFAVKAEHLTTASETGVTNHVTLGMPLASVQAADTTAANGNITPIDKRIGFLGLGLMGCGMVQNLLKTGHNVTVWSRTASKCDIFVQDGAYLGRTPAEVVSCCDITLACIADPAAAKDLVLGPSGVLQGIRPGKCYVDMSTVDPETAVDISEAVTLRGGRYLEAPVSGNKRLSEDGGLLVLAAGDRALYDECNSCFQAICRRAFYLGEVGSAARMALVVNMILGSFMTSLAEGFSLAQRCGLSQQTLLDVLSLGPIGSSLVEQKGLGILQGDYEPNSSLKHVQKDLRLAIAMGDMLHQQTPVAAAANEMFKKAKSLDQSENDMAAVYRVYE</sequence>
<dbReference type="PANTHER" id="PTHR43580:SF2">
    <property type="entry name" value="CYTOKINE-LIKE NUCLEAR FACTOR N-PAC"/>
    <property type="match status" value="1"/>
</dbReference>
<dbReference type="AlphaFoldDB" id="A0AAJ7X9G2"/>
<dbReference type="InterPro" id="IPR000313">
    <property type="entry name" value="PWWP_dom"/>
</dbReference>
<dbReference type="PROSITE" id="PS00895">
    <property type="entry name" value="3_HYDROXYISOBUT_DH"/>
    <property type="match status" value="1"/>
</dbReference>
<dbReference type="Proteomes" id="UP001318040">
    <property type="component" value="Chromosome 43"/>
</dbReference>
<evidence type="ECO:0000313" key="11">
    <source>
        <dbReference type="RefSeq" id="XP_032826130.1"/>
    </source>
</evidence>
<dbReference type="SUPFAM" id="SSF51735">
    <property type="entry name" value="NAD(P)-binding Rossmann-fold domains"/>
    <property type="match status" value="1"/>
</dbReference>
<dbReference type="SUPFAM" id="SSF63748">
    <property type="entry name" value="Tudor/PWWP/MBT"/>
    <property type="match status" value="1"/>
</dbReference>
<dbReference type="InterPro" id="IPR029154">
    <property type="entry name" value="HIBADH-like_NADP-bd"/>
</dbReference>
<evidence type="ECO:0000256" key="3">
    <source>
        <dbReference type="ARBA" id="ARBA00022454"/>
    </source>
</evidence>
<dbReference type="GO" id="GO:0050661">
    <property type="term" value="F:NADP binding"/>
    <property type="evidence" value="ECO:0007669"/>
    <property type="project" value="InterPro"/>
</dbReference>
<comment type="similarity">
    <text evidence="2">Belongs to the HIBADH-related family. NP60 subfamily.</text>
</comment>
<dbReference type="CTD" id="84656"/>
<keyword evidence="3" id="KW-0158">Chromosome</keyword>
<reference evidence="11" key="1">
    <citation type="submission" date="2025-08" db="UniProtKB">
        <authorList>
            <consortium name="RefSeq"/>
        </authorList>
    </citation>
    <scope>IDENTIFICATION</scope>
    <source>
        <tissue evidence="11">Sperm</tissue>
    </source>
</reference>
<evidence type="ECO:0000256" key="7">
    <source>
        <dbReference type="ARBA" id="ARBA00034145"/>
    </source>
</evidence>
<dbReference type="SMART" id="SM00293">
    <property type="entry name" value="PWWP"/>
    <property type="match status" value="1"/>
</dbReference>
<protein>
    <recommendedName>
        <fullName evidence="6">Cytokine-like nuclear factor N-PAC</fullName>
    </recommendedName>
    <alternativeName>
        <fullName evidence="4">Glyoxylate reductase 1 homolog</fullName>
    </alternativeName>
    <alternativeName>
        <fullName evidence="5">Nuclear protein NP60</fullName>
    </alternativeName>
    <alternativeName>
        <fullName evidence="7">Putative oxidoreductase GLYR1</fullName>
    </alternativeName>
</protein>
<evidence type="ECO:0000313" key="10">
    <source>
        <dbReference type="Proteomes" id="UP001318040"/>
    </source>
</evidence>
<evidence type="ECO:0000256" key="6">
    <source>
        <dbReference type="ARBA" id="ARBA00034140"/>
    </source>
</evidence>
<dbReference type="InterPro" id="IPR035501">
    <property type="entry name" value="GLYR1_PWWP"/>
</dbReference>
<dbReference type="Gene3D" id="2.30.30.140">
    <property type="match status" value="1"/>
</dbReference>
<dbReference type="GO" id="GO:0031491">
    <property type="term" value="F:nucleosome binding"/>
    <property type="evidence" value="ECO:0007669"/>
    <property type="project" value="TreeGrafter"/>
</dbReference>
<dbReference type="Pfam" id="PF03446">
    <property type="entry name" value="NAD_binding_2"/>
    <property type="match status" value="1"/>
</dbReference>
<feature type="region of interest" description="Disordered" evidence="8">
    <location>
        <begin position="222"/>
        <end position="248"/>
    </location>
</feature>
<dbReference type="Pfam" id="PF14833">
    <property type="entry name" value="NAD_binding_11"/>
    <property type="match status" value="1"/>
</dbReference>
<name>A0AAJ7X9G2_PETMA</name>
<gene>
    <name evidence="11" type="primary">GLYR1</name>
</gene>
<evidence type="ECO:0000259" key="9">
    <source>
        <dbReference type="PROSITE" id="PS50812"/>
    </source>
</evidence>
<dbReference type="RefSeq" id="XP_032826130.1">
    <property type="nucleotide sequence ID" value="XM_032970239.1"/>
</dbReference>
<feature type="region of interest" description="Disordered" evidence="8">
    <location>
        <begin position="95"/>
        <end position="129"/>
    </location>
</feature>
<evidence type="ECO:0000256" key="5">
    <source>
        <dbReference type="ARBA" id="ARBA00032038"/>
    </source>
</evidence>
<dbReference type="GO" id="GO:0016491">
    <property type="term" value="F:oxidoreductase activity"/>
    <property type="evidence" value="ECO:0007669"/>
    <property type="project" value="InterPro"/>
</dbReference>
<dbReference type="InterPro" id="IPR006115">
    <property type="entry name" value="6PGDH_NADP-bd"/>
</dbReference>
<evidence type="ECO:0000256" key="2">
    <source>
        <dbReference type="ARBA" id="ARBA00007598"/>
    </source>
</evidence>
<dbReference type="Pfam" id="PF00855">
    <property type="entry name" value="PWWP"/>
    <property type="match status" value="1"/>
</dbReference>
<proteinExistence type="inferred from homology"/>
<feature type="domain" description="PWWP" evidence="9">
    <location>
        <begin position="7"/>
        <end position="65"/>
    </location>
</feature>